<dbReference type="STRING" id="658858.E1F3P5"/>
<dbReference type="InterPro" id="IPR036770">
    <property type="entry name" value="Ankyrin_rpt-contain_sf"/>
</dbReference>
<dbReference type="Proteomes" id="UP000008974">
    <property type="component" value="Unassembled WGS sequence"/>
</dbReference>
<proteinExistence type="predicted"/>
<dbReference type="EMBL" id="ACVC01000158">
    <property type="protein sequence ID" value="EFO62917.1"/>
    <property type="molecule type" value="Genomic_DNA"/>
</dbReference>
<keyword evidence="1" id="KW-0040">ANK repeat</keyword>
<dbReference type="SUPFAM" id="SSF48403">
    <property type="entry name" value="Ankyrin repeat"/>
    <property type="match status" value="2"/>
</dbReference>
<accession>E1F3P5</accession>
<dbReference type="InterPro" id="IPR002110">
    <property type="entry name" value="Ankyrin_rpt"/>
</dbReference>
<dbReference type="OMA" id="EAGHLEC"/>
<name>E1F3P5_GIAIA</name>
<gene>
    <name evidence="2" type="ORF">GLP15_312</name>
</gene>
<dbReference type="SMART" id="SM00248">
    <property type="entry name" value="ANK"/>
    <property type="match status" value="11"/>
</dbReference>
<dbReference type="PANTHER" id="PTHR24120">
    <property type="entry name" value="GH07239P"/>
    <property type="match status" value="1"/>
</dbReference>
<dbReference type="PROSITE" id="PS50297">
    <property type="entry name" value="ANK_REP_REGION"/>
    <property type="match status" value="1"/>
</dbReference>
<organism evidence="2 3">
    <name type="scientific">Giardia intestinalis (strain P15)</name>
    <name type="common">Giardia lamblia</name>
    <dbReference type="NCBI Taxonomy" id="658858"/>
    <lineage>
        <taxon>Eukaryota</taxon>
        <taxon>Metamonada</taxon>
        <taxon>Diplomonadida</taxon>
        <taxon>Hexamitidae</taxon>
        <taxon>Giardiinae</taxon>
        <taxon>Giardia</taxon>
    </lineage>
</organism>
<evidence type="ECO:0000256" key="1">
    <source>
        <dbReference type="PROSITE-ProRule" id="PRU00023"/>
    </source>
</evidence>
<dbReference type="PROSITE" id="PS50088">
    <property type="entry name" value="ANK_REPEAT"/>
    <property type="match status" value="1"/>
</dbReference>
<feature type="repeat" description="ANK" evidence="1">
    <location>
        <begin position="717"/>
        <end position="749"/>
    </location>
</feature>
<evidence type="ECO:0000313" key="3">
    <source>
        <dbReference type="Proteomes" id="UP000008974"/>
    </source>
</evidence>
<dbReference type="Gene3D" id="1.25.40.20">
    <property type="entry name" value="Ankyrin repeat-containing domain"/>
    <property type="match status" value="4"/>
</dbReference>
<comment type="caution">
    <text evidence="2">The sequence shown here is derived from an EMBL/GenBank/DDBJ whole genome shotgun (WGS) entry which is preliminary data.</text>
</comment>
<sequence length="971" mass="106894">MYVFCWELSSSSAVRISRLTGLPEDMIYSVLPQESASLQRILQQHRTLARLPGQACIYRIEIHNDRKTLCVVCQHYSVRLSLAAMCTESSKLNLSHSECICILTALLALILEVGTQYPNIVQFLEEEQFFMTPTGSITVEIPIEILLSSRQTRQVRSEESMTVFARTYLTDSLSNLIAQFVTCYVRMFYYRKATLSKAEIALPNELQDLIKFNDILRSLSSFSRNSSINMLTLYEYMQTSNAQVALAQMEVSRGIERDPVFKTTQLHRAIKSSDIPGIHLYSRLYGGIRDISGQTGLHYLAGLGSNIIHGAILNLLPLEVQCEDRIGYCAGSYFLQLERYEEAALLSFFEPLIDDRHNSIFIRLIDDITTLGTGQQGISSMKSFLVRTRFFSSLIESQSHSLLVNLLSNQLGIRGAKGRTALIAAVQGGHKELVAALAFYESSISDLEGDGYALAHAMYKGSSSIVELLTSLEASVLLTTGFTSTMICAASPLPPDSNISGLLRSEELRKRTSKGWTALMFAAVAGNLQAVKQLAHSEAGLTNYEGQTAGTLAYLEGHMSIAEWLSRFETVRDSAGDTLLHKACREYVKDPTDGKLLDVRCRLSMANEYTENGDLAISLAIKERCNPLIKLLDLEYRTRLPEVSYSSRISHRNFHNATPLMLAALLCLHNLPEAMIAASARMQDNEGFTALMCAARSGCIELVQRLIPYEGKMQTESGFTALMCAAQEGHIAVVQMLLEVGCESAIQDKNGNTALFRALRNGHDECSKILLPSEYNLNNNSGVSMLMIAAESNTSPSLFSSLVASQYNQLQRQQLNGKTALMCAAAVNNISAVTVLLQKEHSGEVGMQDEQGFTALMYAASTGHAEMCRLLAPYESGIRAVKEQTAAMLAAEAGHLECLSVLLPIEGTLKKNSGWSLVHSAAVGGSIEVLSMLAPTPQELIEGTDSPLSLAKKHFRHKMVDYIEACLQKQQ</sequence>
<reference evidence="2 3" key="1">
    <citation type="journal article" date="2010" name="BMC Genomics">
        <title>Genome analysis and comparative genomics of a Giardia intestinalis assemblage E isolate.</title>
        <authorList>
            <person name="Jerlstrom-Hultqvist J."/>
            <person name="Franzen O."/>
            <person name="Ankarklev J."/>
            <person name="Xu F."/>
            <person name="Nohynkova E."/>
            <person name="Andersson J.O."/>
            <person name="Svard S.G."/>
            <person name="Andersson B."/>
        </authorList>
    </citation>
    <scope>NUCLEOTIDE SEQUENCE [LARGE SCALE GENOMIC DNA]</scope>
    <source>
        <strain evidence="2 3">P15</strain>
    </source>
</reference>
<dbReference type="OrthoDB" id="194358at2759"/>
<dbReference type="PANTHER" id="PTHR24120:SF4">
    <property type="entry name" value="GH07239P"/>
    <property type="match status" value="1"/>
</dbReference>
<dbReference type="Pfam" id="PF12796">
    <property type="entry name" value="Ank_2"/>
    <property type="match status" value="5"/>
</dbReference>
<dbReference type="VEuPathDB" id="GiardiaDB:GLP15_312"/>
<dbReference type="AlphaFoldDB" id="E1F3P5"/>
<evidence type="ECO:0000313" key="2">
    <source>
        <dbReference type="EMBL" id="EFO62917.1"/>
    </source>
</evidence>
<protein>
    <submittedName>
        <fullName evidence="2">Protein 21.1</fullName>
    </submittedName>
</protein>